<dbReference type="InterPro" id="IPR003646">
    <property type="entry name" value="SH3-like_bac-type"/>
</dbReference>
<dbReference type="InterPro" id="IPR038765">
    <property type="entry name" value="Papain-like_cys_pep_sf"/>
</dbReference>
<dbReference type="Gene3D" id="3.90.1720.10">
    <property type="entry name" value="endopeptidase domain like (from Nostoc punctiforme)"/>
    <property type="match status" value="1"/>
</dbReference>
<protein>
    <submittedName>
        <fullName evidence="7">SH3 domain-containing protein</fullName>
    </submittedName>
</protein>
<keyword evidence="2" id="KW-0645">Protease</keyword>
<dbReference type="EMBL" id="FNUG01000001">
    <property type="protein sequence ID" value="SEE41464.1"/>
    <property type="molecule type" value="Genomic_DNA"/>
</dbReference>
<proteinExistence type="inferred from homology"/>
<dbReference type="PANTHER" id="PTHR47053">
    <property type="entry name" value="MUREIN DD-ENDOPEPTIDASE MEPH-RELATED"/>
    <property type="match status" value="1"/>
</dbReference>
<dbReference type="Pfam" id="PF08239">
    <property type="entry name" value="SH3_3"/>
    <property type="match status" value="1"/>
</dbReference>
<dbReference type="PROSITE" id="PS51935">
    <property type="entry name" value="NLPC_P60"/>
    <property type="match status" value="1"/>
</dbReference>
<evidence type="ECO:0000259" key="5">
    <source>
        <dbReference type="PROSITE" id="PS51781"/>
    </source>
</evidence>
<dbReference type="OrthoDB" id="9813368at2"/>
<evidence type="ECO:0000313" key="8">
    <source>
        <dbReference type="Proteomes" id="UP000199448"/>
    </source>
</evidence>
<dbReference type="RefSeq" id="WP_093111342.1">
    <property type="nucleotide sequence ID" value="NZ_FNGG01000001.1"/>
</dbReference>
<dbReference type="STRING" id="390640.SAMN04488034_101474"/>
<dbReference type="Gene3D" id="2.30.30.40">
    <property type="entry name" value="SH3 Domains"/>
    <property type="match status" value="2"/>
</dbReference>
<dbReference type="SUPFAM" id="SSF54001">
    <property type="entry name" value="Cysteine proteinases"/>
    <property type="match status" value="1"/>
</dbReference>
<keyword evidence="3" id="KW-0378">Hydrolase</keyword>
<keyword evidence="8" id="KW-1185">Reference proteome</keyword>
<dbReference type="SUPFAM" id="SSF82057">
    <property type="entry name" value="Prokaryotic SH3-related domain"/>
    <property type="match status" value="1"/>
</dbReference>
<name>A0A1H5IN25_9FLAO</name>
<evidence type="ECO:0000259" key="6">
    <source>
        <dbReference type="PROSITE" id="PS51935"/>
    </source>
</evidence>
<accession>A0A1H5IN25</accession>
<dbReference type="Proteomes" id="UP000199448">
    <property type="component" value="Unassembled WGS sequence"/>
</dbReference>
<evidence type="ECO:0000256" key="1">
    <source>
        <dbReference type="ARBA" id="ARBA00007074"/>
    </source>
</evidence>
<comment type="similarity">
    <text evidence="1">Belongs to the peptidase C40 family.</text>
</comment>
<keyword evidence="4" id="KW-0788">Thiol protease</keyword>
<dbReference type="GO" id="GO:0006508">
    <property type="term" value="P:proteolysis"/>
    <property type="evidence" value="ECO:0007669"/>
    <property type="project" value="UniProtKB-KW"/>
</dbReference>
<dbReference type="AlphaFoldDB" id="A0A1H5IN25"/>
<dbReference type="InterPro" id="IPR051202">
    <property type="entry name" value="Peptidase_C40"/>
</dbReference>
<dbReference type="PROSITE" id="PS51257">
    <property type="entry name" value="PROKAR_LIPOPROTEIN"/>
    <property type="match status" value="1"/>
</dbReference>
<organism evidence="7 8">
    <name type="scientific">Salinimicrobium catena</name>
    <dbReference type="NCBI Taxonomy" id="390640"/>
    <lineage>
        <taxon>Bacteria</taxon>
        <taxon>Pseudomonadati</taxon>
        <taxon>Bacteroidota</taxon>
        <taxon>Flavobacteriia</taxon>
        <taxon>Flavobacteriales</taxon>
        <taxon>Flavobacteriaceae</taxon>
        <taxon>Salinimicrobium</taxon>
    </lineage>
</organism>
<evidence type="ECO:0000313" key="7">
    <source>
        <dbReference type="EMBL" id="SEE41464.1"/>
    </source>
</evidence>
<dbReference type="PROSITE" id="PS51781">
    <property type="entry name" value="SH3B"/>
    <property type="match status" value="1"/>
</dbReference>
<dbReference type="InterPro" id="IPR000064">
    <property type="entry name" value="NLP_P60_dom"/>
</dbReference>
<sequence length="413" mass="46226">MKRIQKSLVLTLAGMSLLFSCKNEEVEAPSEENAATPYIAEVRQQHAPDKRVALFNVEAKENGDQLVLRGESNLPAAVNDLKTRLDEKNVQYVDSIQMLPSKELGENINAVVKNSVANIRSNPGHSAELATQATLGTPLKVFKKDDNWYLVQTPDGYLSWVDSGGIVLMTNEELAAWKAREKLIFLKPFGESYQQPDSGSQSVSDLVAGDILILRGEEGNFYDVEYPDGRTAFIAKEEAQRYQEWLDSLDHSEESLVATSKRLMGLPYLWGGTSPKGVDCSGYTKTIFFLNGMIIPRDASQQVHTGKVVDSTKNFENLQKGDLLFFGKPATDSTKERVVHVGMWIGDNKFIHSMGDVHVSTMDTTAADFDEYNYNRYLRTKRLLGEEDSKLIQLTQSDLFMTSREKEDTVDTQ</sequence>
<dbReference type="Pfam" id="PF00877">
    <property type="entry name" value="NLPC_P60"/>
    <property type="match status" value="1"/>
</dbReference>
<feature type="domain" description="SH3b" evidence="5">
    <location>
        <begin position="107"/>
        <end position="170"/>
    </location>
</feature>
<evidence type="ECO:0000256" key="2">
    <source>
        <dbReference type="ARBA" id="ARBA00022670"/>
    </source>
</evidence>
<dbReference type="PANTHER" id="PTHR47053:SF1">
    <property type="entry name" value="MUREIN DD-ENDOPEPTIDASE MEPH-RELATED"/>
    <property type="match status" value="1"/>
</dbReference>
<evidence type="ECO:0000256" key="3">
    <source>
        <dbReference type="ARBA" id="ARBA00022801"/>
    </source>
</evidence>
<gene>
    <name evidence="7" type="ORF">SAMN04488034_101474</name>
</gene>
<reference evidence="7 8" key="1">
    <citation type="submission" date="2016-10" db="EMBL/GenBank/DDBJ databases">
        <authorList>
            <person name="de Groot N.N."/>
        </authorList>
    </citation>
    <scope>NUCLEOTIDE SEQUENCE [LARGE SCALE GENOMIC DNA]</scope>
    <source>
        <strain evidence="7 8">DSM 23553</strain>
    </source>
</reference>
<feature type="domain" description="NlpC/P60" evidence="6">
    <location>
        <begin position="250"/>
        <end position="384"/>
    </location>
</feature>
<dbReference type="GO" id="GO:0008234">
    <property type="term" value="F:cysteine-type peptidase activity"/>
    <property type="evidence" value="ECO:0007669"/>
    <property type="project" value="UniProtKB-KW"/>
</dbReference>
<evidence type="ECO:0000256" key="4">
    <source>
        <dbReference type="ARBA" id="ARBA00022807"/>
    </source>
</evidence>